<dbReference type="PANTHER" id="PTHR47642">
    <property type="entry name" value="ATP-DEPENDENT DNA HELICASE"/>
    <property type="match status" value="1"/>
</dbReference>
<dbReference type="CDD" id="cd18809">
    <property type="entry name" value="SF1_C_RecD"/>
    <property type="match status" value="1"/>
</dbReference>
<reference evidence="2" key="1">
    <citation type="submission" date="2017-05" db="UniProtKB">
        <authorList>
            <consortium name="EnsemblMetazoa"/>
        </authorList>
    </citation>
    <scope>IDENTIFICATION</scope>
</reference>
<dbReference type="SUPFAM" id="SSF52540">
    <property type="entry name" value="P-loop containing nucleoside triphosphate hydrolases"/>
    <property type="match status" value="1"/>
</dbReference>
<dbReference type="EnsemblMetazoa" id="Aqu2.1.12907_001">
    <property type="protein sequence ID" value="Aqu2.1.12907_001"/>
    <property type="gene ID" value="Aqu2.1.12907"/>
</dbReference>
<proteinExistence type="predicted"/>
<dbReference type="Gene3D" id="3.40.50.300">
    <property type="entry name" value="P-loop containing nucleotide triphosphate hydrolases"/>
    <property type="match status" value="1"/>
</dbReference>
<dbReference type="InterPro" id="IPR003323">
    <property type="entry name" value="OTU_dom"/>
</dbReference>
<dbReference type="PROSITE" id="PS50802">
    <property type="entry name" value="OTU"/>
    <property type="match status" value="1"/>
</dbReference>
<name>A0A1X7TE60_AMPQE</name>
<dbReference type="AlphaFoldDB" id="A0A1X7TE60"/>
<sequence length="522" mass="59273">MLNSVRHGCLTDDTIDTLKCRVFNVSIQEKYKELESEGTNPPICLFSKVDACQKINELMLESLETEKIQLACVDVVDESGSTAKFDKKQEKKLDKLKDQPSKTAGLETVLSLAVGCRVMLRRNIDVTVGLVNGAIGTVMGIYATHISIKFDHIDVPCDIERVTSRFMLSKNLYIHRKQFPLILSYAITIHKCQGLSLDTAIIDLLTDVFGDGMAYVALSRVLSNPCINEINRLRTNFRNDLPQMKKSKGKKRKIQVTGIIYDYEPCNLKTKFNVKDDDSCSSLIVSIKLSNIKCKPKDDITKCVVKNDHCSSSLIVSIKLSSIKLKTSNPKKDDDVIFTYEEPLNPDIVRRRQWDYVYYPRNEEYQRRWCEILNLKFVTAARILPGSPTTPLSDERVPNSTLDVPGDGNCLFYAISYLITGSISQHYELRKAIVSNMPNFEEELFNSTLSATRYSSIYDYINKSKMYRNCVWATDTEIITLSAILGKTIYSYSLTPTFVGWARYGTKLYMAFLVILIHLLCI</sequence>
<dbReference type="Pfam" id="PF02338">
    <property type="entry name" value="OTU"/>
    <property type="match status" value="1"/>
</dbReference>
<dbReference type="InterPro" id="IPR027417">
    <property type="entry name" value="P-loop_NTPase"/>
</dbReference>
<feature type="domain" description="OTU" evidence="1">
    <location>
        <begin position="399"/>
        <end position="522"/>
    </location>
</feature>
<dbReference type="InterPro" id="IPR051055">
    <property type="entry name" value="PIF1_helicase"/>
</dbReference>
<evidence type="ECO:0000313" key="2">
    <source>
        <dbReference type="EnsemblMetazoa" id="Aqu2.1.12907_001"/>
    </source>
</evidence>
<evidence type="ECO:0000259" key="1">
    <source>
        <dbReference type="PROSITE" id="PS50802"/>
    </source>
</evidence>
<dbReference type="Gene3D" id="2.30.30.940">
    <property type="match status" value="1"/>
</dbReference>
<protein>
    <recommendedName>
        <fullName evidence="1">OTU domain-containing protein</fullName>
    </recommendedName>
</protein>
<dbReference type="Gene3D" id="3.90.70.80">
    <property type="match status" value="1"/>
</dbReference>
<dbReference type="InterPro" id="IPR049163">
    <property type="entry name" value="Pif1-like_2B_dom"/>
</dbReference>
<dbReference type="InParanoid" id="A0A1X7TE60"/>
<dbReference type="Pfam" id="PF21530">
    <property type="entry name" value="Pif1_2B_dom"/>
    <property type="match status" value="1"/>
</dbReference>
<organism evidence="2">
    <name type="scientific">Amphimedon queenslandica</name>
    <name type="common">Sponge</name>
    <dbReference type="NCBI Taxonomy" id="400682"/>
    <lineage>
        <taxon>Eukaryota</taxon>
        <taxon>Metazoa</taxon>
        <taxon>Porifera</taxon>
        <taxon>Demospongiae</taxon>
        <taxon>Heteroscleromorpha</taxon>
        <taxon>Haplosclerida</taxon>
        <taxon>Niphatidae</taxon>
        <taxon>Amphimedon</taxon>
    </lineage>
</organism>
<accession>A0A1X7TE60</accession>